<name>A0A8C3DL57_CORMO</name>
<dbReference type="Gene3D" id="3.40.50.720">
    <property type="entry name" value="NAD(P)-binding Rossmann-like Domain"/>
    <property type="match status" value="1"/>
</dbReference>
<feature type="compositionally biased region" description="Basic residues" evidence="15">
    <location>
        <begin position="45"/>
        <end position="56"/>
    </location>
</feature>
<dbReference type="Gene3D" id="3.30.9.10">
    <property type="entry name" value="D-Amino Acid Oxidase, subunit A, domain 2"/>
    <property type="match status" value="1"/>
</dbReference>
<evidence type="ECO:0000313" key="18">
    <source>
        <dbReference type="Proteomes" id="UP000694553"/>
    </source>
</evidence>
<dbReference type="InterPro" id="IPR023209">
    <property type="entry name" value="DAO"/>
</dbReference>
<dbReference type="SUPFAM" id="SSF54373">
    <property type="entry name" value="FAD-linked reductases, C-terminal domain"/>
    <property type="match status" value="1"/>
</dbReference>
<proteinExistence type="inferred from homology"/>
<evidence type="ECO:0000256" key="11">
    <source>
        <dbReference type="ARBA" id="ARBA00044541"/>
    </source>
</evidence>
<evidence type="ECO:0000256" key="1">
    <source>
        <dbReference type="ARBA" id="ARBA00001974"/>
    </source>
</evidence>
<protein>
    <recommendedName>
        <fullName evidence="11">D-aspartate oxidase</fullName>
        <ecNumber evidence="10">1.4.3.1</ecNumber>
    </recommendedName>
</protein>
<keyword evidence="7" id="KW-0274">FAD</keyword>
<gene>
    <name evidence="17" type="primary">DDO</name>
</gene>
<dbReference type="InterPro" id="IPR006076">
    <property type="entry name" value="FAD-dep_OxRdtase"/>
</dbReference>
<evidence type="ECO:0000256" key="8">
    <source>
        <dbReference type="ARBA" id="ARBA00023002"/>
    </source>
</evidence>
<evidence type="ECO:0000256" key="5">
    <source>
        <dbReference type="ARBA" id="ARBA00022490"/>
    </source>
</evidence>
<dbReference type="GO" id="GO:0005782">
    <property type="term" value="C:peroxisomal matrix"/>
    <property type="evidence" value="ECO:0007669"/>
    <property type="project" value="UniProtKB-SubCell"/>
</dbReference>
<reference evidence="17" key="3">
    <citation type="submission" date="2025-09" db="UniProtKB">
        <authorList>
            <consortium name="Ensembl"/>
        </authorList>
    </citation>
    <scope>IDENTIFICATION</scope>
</reference>
<evidence type="ECO:0000256" key="4">
    <source>
        <dbReference type="ARBA" id="ARBA00006730"/>
    </source>
</evidence>
<dbReference type="PANTHER" id="PTHR11530:SF11">
    <property type="entry name" value="D-ASPARTATE OXIDASE"/>
    <property type="match status" value="1"/>
</dbReference>
<keyword evidence="5" id="KW-0963">Cytoplasm</keyword>
<dbReference type="InterPro" id="IPR006181">
    <property type="entry name" value="D-amino_acid_oxidase_CS"/>
</dbReference>
<dbReference type="PANTHER" id="PTHR11530">
    <property type="entry name" value="D-AMINO ACID OXIDASE"/>
    <property type="match status" value="1"/>
</dbReference>
<feature type="region of interest" description="Disordered" evidence="15">
    <location>
        <begin position="23"/>
        <end position="90"/>
    </location>
</feature>
<keyword evidence="18" id="KW-1185">Reference proteome</keyword>
<keyword evidence="6" id="KW-0285">Flavoprotein</keyword>
<organism evidence="17 18">
    <name type="scientific">Corvus moneduloides</name>
    <name type="common">New Caledonian crow</name>
    <dbReference type="NCBI Taxonomy" id="1196302"/>
    <lineage>
        <taxon>Eukaryota</taxon>
        <taxon>Metazoa</taxon>
        <taxon>Chordata</taxon>
        <taxon>Craniata</taxon>
        <taxon>Vertebrata</taxon>
        <taxon>Euteleostomi</taxon>
        <taxon>Archelosauria</taxon>
        <taxon>Archosauria</taxon>
        <taxon>Dinosauria</taxon>
        <taxon>Saurischia</taxon>
        <taxon>Theropoda</taxon>
        <taxon>Coelurosauria</taxon>
        <taxon>Aves</taxon>
        <taxon>Neognathae</taxon>
        <taxon>Neoaves</taxon>
        <taxon>Telluraves</taxon>
        <taxon>Australaves</taxon>
        <taxon>Passeriformes</taxon>
        <taxon>Corvoidea</taxon>
        <taxon>Corvidae</taxon>
        <taxon>Corvus</taxon>
    </lineage>
</organism>
<evidence type="ECO:0000256" key="6">
    <source>
        <dbReference type="ARBA" id="ARBA00022630"/>
    </source>
</evidence>
<feature type="compositionally biased region" description="Low complexity" evidence="15">
    <location>
        <begin position="75"/>
        <end position="90"/>
    </location>
</feature>
<reference evidence="18" key="1">
    <citation type="submission" date="2019-10" db="EMBL/GenBank/DDBJ databases">
        <title>Corvus moneduloides (New Caledonian crow) genome, bCorMon1, primary haplotype.</title>
        <authorList>
            <person name="Rutz C."/>
            <person name="Fungtammasan C."/>
            <person name="Mountcastle J."/>
            <person name="Formenti G."/>
            <person name="Chow W."/>
            <person name="Howe K."/>
            <person name="Steele M.P."/>
            <person name="Fernandes J."/>
            <person name="Gilbert M.T.P."/>
            <person name="Fedrigo O."/>
            <person name="Jarvis E.D."/>
            <person name="Gemmell N."/>
        </authorList>
    </citation>
    <scope>NUCLEOTIDE SEQUENCE [LARGE SCALE GENOMIC DNA]</scope>
</reference>
<feature type="domain" description="FAD dependent oxidoreductase" evidence="16">
    <location>
        <begin position="161"/>
        <end position="480"/>
    </location>
</feature>
<evidence type="ECO:0000256" key="13">
    <source>
        <dbReference type="ARBA" id="ARBA00047522"/>
    </source>
</evidence>
<accession>A0A8C3DL57</accession>
<dbReference type="Ensembl" id="ENSCMUT00000009153.2">
    <property type="protein sequence ID" value="ENSCMUP00000008507.1"/>
    <property type="gene ID" value="ENSCMUG00000005498.2"/>
</dbReference>
<comment type="catalytic activity">
    <reaction evidence="13">
        <text>D-aspartate + O2 + H2O = oxaloacetate + H2O2 + NH4(+)</text>
        <dbReference type="Rhea" id="RHEA:12512"/>
        <dbReference type="ChEBI" id="CHEBI:15377"/>
        <dbReference type="ChEBI" id="CHEBI:15379"/>
        <dbReference type="ChEBI" id="CHEBI:16240"/>
        <dbReference type="ChEBI" id="CHEBI:16452"/>
        <dbReference type="ChEBI" id="CHEBI:28938"/>
        <dbReference type="ChEBI" id="CHEBI:29990"/>
        <dbReference type="EC" id="1.4.3.1"/>
    </reaction>
    <physiologicalReaction direction="left-to-right" evidence="13">
        <dbReference type="Rhea" id="RHEA:12513"/>
    </physiologicalReaction>
</comment>
<comment type="subcellular location">
    <subcellularLocation>
        <location evidence="3">Cytoplasm</location>
        <location evidence="3">Cytosol</location>
    </subcellularLocation>
    <subcellularLocation>
        <location evidence="2">Peroxisome matrix</location>
    </subcellularLocation>
</comment>
<evidence type="ECO:0000256" key="3">
    <source>
        <dbReference type="ARBA" id="ARBA00004514"/>
    </source>
</evidence>
<dbReference type="GO" id="GO:0008445">
    <property type="term" value="F:D-aspartate oxidase activity"/>
    <property type="evidence" value="ECO:0007669"/>
    <property type="project" value="UniProtKB-EC"/>
</dbReference>
<evidence type="ECO:0000256" key="7">
    <source>
        <dbReference type="ARBA" id="ARBA00022827"/>
    </source>
</evidence>
<comment type="cofactor">
    <cofactor evidence="1">
        <name>FAD</name>
        <dbReference type="ChEBI" id="CHEBI:57692"/>
    </cofactor>
</comment>
<comment type="function">
    <text evidence="12">Selectively catalyzes the oxidative deamination of acidic amino acids. Suppresses the level of D-aspartate in the brain, an amino acid that can act as an agonist for glutamate receptors. Protects the organism from the toxicity of D-amino acids. May also function in the intestine.</text>
</comment>
<dbReference type="AlphaFoldDB" id="A0A8C3DL57"/>
<dbReference type="Pfam" id="PF01266">
    <property type="entry name" value="DAO"/>
    <property type="match status" value="1"/>
</dbReference>
<evidence type="ECO:0000256" key="14">
    <source>
        <dbReference type="ARBA" id="ARBA00049882"/>
    </source>
</evidence>
<evidence type="ECO:0000256" key="2">
    <source>
        <dbReference type="ARBA" id="ARBA00004253"/>
    </source>
</evidence>
<dbReference type="EC" id="1.4.3.1" evidence="10"/>
<dbReference type="GO" id="GO:0071949">
    <property type="term" value="F:FAD binding"/>
    <property type="evidence" value="ECO:0007669"/>
    <property type="project" value="InterPro"/>
</dbReference>
<reference evidence="17" key="2">
    <citation type="submission" date="2025-08" db="UniProtKB">
        <authorList>
            <consortium name="Ensembl"/>
        </authorList>
    </citation>
    <scope>IDENTIFICATION</scope>
</reference>
<keyword evidence="9" id="KW-0576">Peroxisome</keyword>
<evidence type="ECO:0000313" key="17">
    <source>
        <dbReference type="Ensembl" id="ENSCMUP00000008507.1"/>
    </source>
</evidence>
<comment type="similarity">
    <text evidence="4">Belongs to the DAMOX/DASOX family.</text>
</comment>
<evidence type="ECO:0000259" key="16">
    <source>
        <dbReference type="Pfam" id="PF01266"/>
    </source>
</evidence>
<dbReference type="GO" id="GO:0006533">
    <property type="term" value="P:L-aspartate catabolic process"/>
    <property type="evidence" value="ECO:0007669"/>
    <property type="project" value="TreeGrafter"/>
</dbReference>
<sequence>MYSLQYSGSTWASPGGNIKGKVLAAGVGPGPGRANARPRALRERCQRRRRPGHKQLLHPAGRRAGPRERPGTGGAAAPALPRHGAPAAAPRFPGGRLFQAEPGVSSSPGQLQKQDCACPWTAGRLAGHSESHTPFPQLPILSEKVATSLLWLCILEMASPKVAVVGAGVIGLSTALCITETCPSCSVTVLSDQFSPNTTSDVAAGMLIPHTYPDTPIHRQKQWFQETFTYLFTISNSAEASEAGIHLVSGWQVFKSTPKEELPFWSDIVLGFRPMSEAELQKFPQHRFGQAFTTLKCDCPPYLLWLEKRLKATGTQMYTRKVADLWELHSEYDIVVNCTGMGAHQLVGDKQLFPVRGQVLKVHAPWVKHFIRDGDGLTYIYPGMHRVTLGGTREKGSWSLSPDPGTTRDIFDRCCSLEPSLQGAHDIEVKVGLRPSRQCVRVQREVLSQGGVKLPVVHNYGHGAGGFSVHRGTANEAAHLVGECISALQGSSSRAKL</sequence>
<comment type="catalytic activity">
    <reaction evidence="14">
        <text>D-glutamate + O2 + H2O = 2-oxoglutarate + H2O2 + NH4(+)</text>
        <dbReference type="Rhea" id="RHEA:10028"/>
        <dbReference type="ChEBI" id="CHEBI:15377"/>
        <dbReference type="ChEBI" id="CHEBI:15379"/>
        <dbReference type="ChEBI" id="CHEBI:16240"/>
        <dbReference type="ChEBI" id="CHEBI:16810"/>
        <dbReference type="ChEBI" id="CHEBI:28938"/>
        <dbReference type="ChEBI" id="CHEBI:29986"/>
    </reaction>
    <physiologicalReaction direction="left-to-right" evidence="14">
        <dbReference type="Rhea" id="RHEA:10029"/>
    </physiologicalReaction>
</comment>
<evidence type="ECO:0000256" key="9">
    <source>
        <dbReference type="ARBA" id="ARBA00023140"/>
    </source>
</evidence>
<dbReference type="SUPFAM" id="SSF51971">
    <property type="entry name" value="Nucleotide-binding domain"/>
    <property type="match status" value="1"/>
</dbReference>
<evidence type="ECO:0000256" key="15">
    <source>
        <dbReference type="SAM" id="MobiDB-lite"/>
    </source>
</evidence>
<dbReference type="OMA" id="DLWELQP"/>
<evidence type="ECO:0000256" key="12">
    <source>
        <dbReference type="ARBA" id="ARBA00046214"/>
    </source>
</evidence>
<evidence type="ECO:0000256" key="10">
    <source>
        <dbReference type="ARBA" id="ARBA00044520"/>
    </source>
</evidence>
<dbReference type="GO" id="GO:0019478">
    <property type="term" value="P:D-amino acid catabolic process"/>
    <property type="evidence" value="ECO:0007669"/>
    <property type="project" value="UniProtKB-ARBA"/>
</dbReference>
<keyword evidence="8" id="KW-0560">Oxidoreductase</keyword>
<dbReference type="Proteomes" id="UP000694553">
    <property type="component" value="Unassembled WGS sequence"/>
</dbReference>
<dbReference type="PROSITE" id="PS00677">
    <property type="entry name" value="DAO"/>
    <property type="match status" value="1"/>
</dbReference>
<dbReference type="GO" id="GO:0005829">
    <property type="term" value="C:cytosol"/>
    <property type="evidence" value="ECO:0007669"/>
    <property type="project" value="UniProtKB-SubCell"/>
</dbReference>
<dbReference type="FunFam" id="3.40.50.720:FF:000551">
    <property type="entry name" value="D-aspartate oxidase"/>
    <property type="match status" value="1"/>
</dbReference>